<dbReference type="Pfam" id="PF00296">
    <property type="entry name" value="Bac_luciferase"/>
    <property type="match status" value="1"/>
</dbReference>
<dbReference type="CDD" id="cd01095">
    <property type="entry name" value="Nitrilotriacetate_monoxgenase"/>
    <property type="match status" value="1"/>
</dbReference>
<feature type="binding site" evidence="6">
    <location>
        <position position="60"/>
    </location>
    <ligand>
        <name>FMN</name>
        <dbReference type="ChEBI" id="CHEBI:58210"/>
    </ligand>
</feature>
<feature type="binding site" evidence="6">
    <location>
        <position position="157"/>
    </location>
    <ligand>
        <name>FMN</name>
        <dbReference type="ChEBI" id="CHEBI:58210"/>
    </ligand>
</feature>
<feature type="binding site" evidence="6">
    <location>
        <position position="227"/>
    </location>
    <ligand>
        <name>FMN</name>
        <dbReference type="ChEBI" id="CHEBI:58210"/>
    </ligand>
</feature>
<organism evidence="8 9">
    <name type="scientific">Caballeronia cordobensis</name>
    <name type="common">Burkholderia cordobensis</name>
    <dbReference type="NCBI Taxonomy" id="1353886"/>
    <lineage>
        <taxon>Bacteria</taxon>
        <taxon>Pseudomonadati</taxon>
        <taxon>Pseudomonadota</taxon>
        <taxon>Betaproteobacteria</taxon>
        <taxon>Burkholderiales</taxon>
        <taxon>Burkholderiaceae</taxon>
        <taxon>Caballeronia</taxon>
    </lineage>
</organism>
<keyword evidence="1 6" id="KW-0285">Flavoprotein</keyword>
<dbReference type="GO" id="GO:0016705">
    <property type="term" value="F:oxidoreductase activity, acting on paired donors, with incorporation or reduction of molecular oxygen"/>
    <property type="evidence" value="ECO:0007669"/>
    <property type="project" value="InterPro"/>
</dbReference>
<sequence>MTDAPNRRMHLATLLQPNGHHTAGWRHPDAELGGDYDFEVYRKLAQTAERGKFDVLFLADAVGLRERETTEQLSRSPITANLEPLGLLSALSVVTSRIGLAATASTTYNEPYHVARKFATLDHLSHGRAGWNVVTSFTDGEARNFNREHHPDHKSRYSRAREFVSVVQGLWDSWDDDAFVRDKHTGRYFDPTKMNVLNHRGDHFSVRGPLNIARSPQGHPVLFQAGSSDDGLELAAATADAVYVAAQTLDEAKAYYTRLKGKVEGLGRAPSAVRILPGIQPFIGRTEQEAAEKHRALLELIHPDAGLGILSTLIGVDMSAYPLDGPVPELPVTESHRSRQKLLLDLARRDNLTVRQLYGHVCNGAGHHTVIGTAAQVADRLQHWFESGAADGFNILPPYLPAGLDDFVDHVIPELQRRGLFRTEYEGATLREHLGLDSPMRNRS</sequence>
<evidence type="ECO:0000259" key="7">
    <source>
        <dbReference type="Pfam" id="PF00296"/>
    </source>
</evidence>
<dbReference type="InterPro" id="IPR016215">
    <property type="entry name" value="NTA_MOA"/>
</dbReference>
<reference evidence="9" key="1">
    <citation type="submission" date="2016-01" db="EMBL/GenBank/DDBJ databases">
        <authorList>
            <person name="Peeters C."/>
        </authorList>
    </citation>
    <scope>NUCLEOTIDE SEQUENCE [LARGE SCALE GENOMIC DNA]</scope>
</reference>
<protein>
    <submittedName>
        <fullName evidence="8">Monooxygenase</fullName>
    </submittedName>
</protein>
<dbReference type="AlphaFoldDB" id="A0A158GMT8"/>
<dbReference type="Proteomes" id="UP000054740">
    <property type="component" value="Unassembled WGS sequence"/>
</dbReference>
<dbReference type="NCBIfam" id="TIGR03860">
    <property type="entry name" value="FMN_nitrolo"/>
    <property type="match status" value="1"/>
</dbReference>
<gene>
    <name evidence="8" type="ORF">AWB70_02217</name>
</gene>
<dbReference type="InterPro" id="IPR011251">
    <property type="entry name" value="Luciferase-like_dom"/>
</dbReference>
<feature type="binding site" evidence="6">
    <location>
        <position position="153"/>
    </location>
    <ligand>
        <name>FMN</name>
        <dbReference type="ChEBI" id="CHEBI:58210"/>
    </ligand>
</feature>
<keyword evidence="4 8" id="KW-0503">Monooxygenase</keyword>
<keyword evidence="3" id="KW-0560">Oxidoreductase</keyword>
<evidence type="ECO:0000256" key="2">
    <source>
        <dbReference type="ARBA" id="ARBA00022643"/>
    </source>
</evidence>
<name>A0A158GMT8_CABCO</name>
<evidence type="ECO:0000256" key="3">
    <source>
        <dbReference type="ARBA" id="ARBA00023002"/>
    </source>
</evidence>
<comment type="similarity">
    <text evidence="5">Belongs to the NtaA/SnaA/DszA monooxygenase family.</text>
</comment>
<dbReference type="Gene3D" id="3.20.20.30">
    <property type="entry name" value="Luciferase-like domain"/>
    <property type="match status" value="1"/>
</dbReference>
<evidence type="ECO:0000256" key="4">
    <source>
        <dbReference type="ARBA" id="ARBA00023033"/>
    </source>
</evidence>
<dbReference type="EMBL" id="FCNY02000005">
    <property type="protein sequence ID" value="SAL33425.1"/>
    <property type="molecule type" value="Genomic_DNA"/>
</dbReference>
<keyword evidence="9" id="KW-1185">Reference proteome</keyword>
<proteinExistence type="inferred from homology"/>
<dbReference type="InterPro" id="IPR051260">
    <property type="entry name" value="Diverse_substr_monoxygenases"/>
</dbReference>
<dbReference type="PANTHER" id="PTHR30011:SF16">
    <property type="entry name" value="C2H2 FINGER DOMAIN TRANSCRIPTION FACTOR (EUROFUNG)-RELATED"/>
    <property type="match status" value="1"/>
</dbReference>
<dbReference type="GO" id="GO:0004497">
    <property type="term" value="F:monooxygenase activity"/>
    <property type="evidence" value="ECO:0007669"/>
    <property type="project" value="UniProtKB-KW"/>
</dbReference>
<evidence type="ECO:0000256" key="1">
    <source>
        <dbReference type="ARBA" id="ARBA00022630"/>
    </source>
</evidence>
<dbReference type="SUPFAM" id="SSF51679">
    <property type="entry name" value="Bacterial luciferase-like"/>
    <property type="match status" value="1"/>
</dbReference>
<evidence type="ECO:0000313" key="9">
    <source>
        <dbReference type="Proteomes" id="UP000054740"/>
    </source>
</evidence>
<evidence type="ECO:0000256" key="5">
    <source>
        <dbReference type="ARBA" id="ARBA00033748"/>
    </source>
</evidence>
<evidence type="ECO:0000256" key="6">
    <source>
        <dbReference type="PIRSR" id="PIRSR000337-1"/>
    </source>
</evidence>
<keyword evidence="2 6" id="KW-0288">FMN</keyword>
<evidence type="ECO:0000313" key="8">
    <source>
        <dbReference type="EMBL" id="SAL33425.1"/>
    </source>
</evidence>
<dbReference type="PANTHER" id="PTHR30011">
    <property type="entry name" value="ALKANESULFONATE MONOOXYGENASE-RELATED"/>
    <property type="match status" value="1"/>
</dbReference>
<dbReference type="InterPro" id="IPR036661">
    <property type="entry name" value="Luciferase-like_sf"/>
</dbReference>
<feature type="domain" description="Luciferase-like" evidence="7">
    <location>
        <begin position="36"/>
        <end position="389"/>
    </location>
</feature>
<dbReference type="RefSeq" id="WP_053570259.1">
    <property type="nucleotide sequence ID" value="NZ_FCNY02000005.1"/>
</dbReference>
<feature type="binding site" evidence="6">
    <location>
        <position position="103"/>
    </location>
    <ligand>
        <name>FMN</name>
        <dbReference type="ChEBI" id="CHEBI:58210"/>
    </ligand>
</feature>
<accession>A0A158GMT8</accession>
<dbReference type="PIRSF" id="PIRSF000337">
    <property type="entry name" value="NTA_MOA"/>
    <property type="match status" value="1"/>
</dbReference>
<feature type="binding site" evidence="6">
    <location>
        <position position="228"/>
    </location>
    <ligand>
        <name>FMN</name>
        <dbReference type="ChEBI" id="CHEBI:58210"/>
    </ligand>
</feature>